<reference evidence="2" key="1">
    <citation type="submission" date="2014-03" db="EMBL/GenBank/DDBJ databases">
        <title>Candidate Chemosensory Receptor Genes in Oriental Tobacco Budworm Helicoverpa assulta.</title>
        <authorList>
            <person name="Xu W."/>
        </authorList>
    </citation>
    <scope>NUCLEOTIDE SEQUENCE</scope>
</reference>
<keyword evidence="1" id="KW-0472">Membrane</keyword>
<keyword evidence="2" id="KW-0675">Receptor</keyword>
<organism evidence="2">
    <name type="scientific">Helicoverpa assulta</name>
    <name type="common">Oriental tobacco budworm</name>
    <name type="synonym">Heliothis assulta</name>
    <dbReference type="NCBI Taxonomy" id="52344"/>
    <lineage>
        <taxon>Eukaryota</taxon>
        <taxon>Metazoa</taxon>
        <taxon>Ecdysozoa</taxon>
        <taxon>Arthropoda</taxon>
        <taxon>Hexapoda</taxon>
        <taxon>Insecta</taxon>
        <taxon>Pterygota</taxon>
        <taxon>Neoptera</taxon>
        <taxon>Endopterygota</taxon>
        <taxon>Lepidoptera</taxon>
        <taxon>Glossata</taxon>
        <taxon>Ditrysia</taxon>
        <taxon>Noctuoidea</taxon>
        <taxon>Noctuidae</taxon>
        <taxon>Heliothinae</taxon>
        <taxon>Helicoverpa</taxon>
    </lineage>
</organism>
<evidence type="ECO:0000313" key="2">
    <source>
        <dbReference type="EMBL" id="AJD81610.1"/>
    </source>
</evidence>
<dbReference type="AlphaFoldDB" id="A0A0B4ZWG6"/>
<keyword evidence="1" id="KW-1133">Transmembrane helix</keyword>
<feature type="transmembrane region" description="Helical" evidence="1">
    <location>
        <begin position="88"/>
        <end position="110"/>
    </location>
</feature>
<accession>A0A0B4ZWG6</accession>
<protein>
    <submittedName>
        <fullName evidence="2">Gustatory receptor 17</fullName>
    </submittedName>
</protein>
<sequence>NNSSNKVTEMFLENRLDKEVERTAFSFNFPLNLLLFSKYRLKDNRIYPNGIKYGIYALLCTLFLGVLCFYRIYTSDITNASMSSIERAILTVVPIIFFIIYFLGYVIVFVSDIMYKDNNVLLILTIQTIHRGISF</sequence>
<name>A0A0B4ZWG6_HELAU</name>
<dbReference type="EMBL" id="KJ542726">
    <property type="protein sequence ID" value="AJD81610.1"/>
    <property type="molecule type" value="mRNA"/>
</dbReference>
<feature type="non-terminal residue" evidence="2">
    <location>
        <position position="1"/>
    </location>
</feature>
<feature type="non-terminal residue" evidence="2">
    <location>
        <position position="135"/>
    </location>
</feature>
<proteinExistence type="evidence at transcript level"/>
<keyword evidence="1" id="KW-0812">Transmembrane</keyword>
<evidence type="ECO:0000256" key="1">
    <source>
        <dbReference type="SAM" id="Phobius"/>
    </source>
</evidence>
<gene>
    <name evidence="2" type="primary">GR17</name>
</gene>
<feature type="transmembrane region" description="Helical" evidence="1">
    <location>
        <begin position="53"/>
        <end position="73"/>
    </location>
</feature>